<evidence type="ECO:0000256" key="3">
    <source>
        <dbReference type="ARBA" id="ARBA00008746"/>
    </source>
</evidence>
<keyword evidence="8" id="KW-0597">Phosphoprotein</keyword>
<dbReference type="PATRIC" id="fig|1217721.7.peg.1064"/>
<feature type="transmembrane region" description="Helical" evidence="18">
    <location>
        <begin position="104"/>
        <end position="122"/>
    </location>
</feature>
<dbReference type="EMBL" id="CP008884">
    <property type="protein sequence ID" value="AIF46677.1"/>
    <property type="molecule type" value="Genomic_DNA"/>
</dbReference>
<dbReference type="SFLD" id="SFLDF00027">
    <property type="entry name" value="p-type_atpase"/>
    <property type="match status" value="1"/>
</dbReference>
<accession>A0A075JYX5</accession>
<protein>
    <recommendedName>
        <fullName evidence="5">Magnesium-transporting ATPase, P-type 1</fullName>
        <ecNumber evidence="4">7.2.2.14</ecNumber>
    </recommendedName>
    <alternativeName>
        <fullName evidence="16">Mg(2+) transport ATPase, P-type 1</fullName>
    </alternativeName>
</protein>
<keyword evidence="6" id="KW-1003">Cell membrane</keyword>
<dbReference type="RefSeq" id="WP_019464937.1">
    <property type="nucleotide sequence ID" value="NZ_ALOY01000143.1"/>
</dbReference>
<dbReference type="SUPFAM" id="SSF81653">
    <property type="entry name" value="Calcium ATPase, transduction domain A"/>
    <property type="match status" value="1"/>
</dbReference>
<dbReference type="InterPro" id="IPR059000">
    <property type="entry name" value="ATPase_P-type_domA"/>
</dbReference>
<dbReference type="Pfam" id="PF13246">
    <property type="entry name" value="Cation_ATPase"/>
    <property type="match status" value="1"/>
</dbReference>
<dbReference type="InterPro" id="IPR023298">
    <property type="entry name" value="ATPase_P-typ_TM_dom_sf"/>
</dbReference>
<evidence type="ECO:0000256" key="4">
    <source>
        <dbReference type="ARBA" id="ARBA00012786"/>
    </source>
</evidence>
<feature type="transmembrane region" description="Helical" evidence="18">
    <location>
        <begin position="858"/>
        <end position="881"/>
    </location>
</feature>
<keyword evidence="12" id="KW-0460">Magnesium</keyword>
<dbReference type="InterPro" id="IPR006068">
    <property type="entry name" value="ATPase_P-typ_cation-transptr_C"/>
</dbReference>
<evidence type="ECO:0000259" key="19">
    <source>
        <dbReference type="SMART" id="SM00831"/>
    </source>
</evidence>
<comment type="similarity">
    <text evidence="3">Belongs to the cation transport ATPase (P-type) (TC 3.A.3) family. Type IIIB subfamily.</text>
</comment>
<evidence type="ECO:0000256" key="8">
    <source>
        <dbReference type="ARBA" id="ARBA00022553"/>
    </source>
</evidence>
<dbReference type="InterPro" id="IPR023299">
    <property type="entry name" value="ATPase_P-typ_cyto_dom_N"/>
</dbReference>
<dbReference type="PRINTS" id="PR01836">
    <property type="entry name" value="MGATPASE"/>
</dbReference>
<keyword evidence="10" id="KW-0547">Nucleotide-binding</keyword>
<dbReference type="PROSITE" id="PS00154">
    <property type="entry name" value="ATPASE_E1_E2"/>
    <property type="match status" value="1"/>
</dbReference>
<proteinExistence type="inferred from homology"/>
<sequence>MLKHSTQTVTGKAAGTSAAAPVRVAVAQEAFRHNEALYAALDTSAAGLNEEQISERLDRDGLNEVSHEKPPHWSVQLLKAFKNPFIIVLLVLAVVQLVTDGSDLTGPIIIAVMVGISVLLSFTQEYRSSKAAEKLKAMVRNTATVTRRASDGHSERIEVPVGELVAGDIVHLAAGDMVPADLRLVSAKDLFISQAILTGESLPVEKSAPAHVHSGDELDSGQHGDNPLDLPTVCYMGTNVVSGTATAVVVGTGARTYLGSLARTIVGQRVQTSFDRGVNSVSWLLIRFMAVMVPIVFIINGLDKHDWLQAFLFALSVAVGLTPEMLPLIVTANLAKGALAMSSRKVVVKRLNAIQNFGAMDVLCTDKTGTLTLDKIVLERHLDLYGEESDEALEYGYLNSRFQTGLKNLMDKAVLEHRDLEETAQHYRIVDEIPFDFQRRRMSVVLGNGDGHELLVCKGAVEEMLSICSSAQAGDEILPMTDEMRADIKAMTRGLNEDGLRVLVVAIKRQPPAGRAYGVADESNLIAVGCLAFLDPPKDSAATAIAALHHHGVEVKVITGDNEAVTRKICREVGLDVEHSAQGKHIEPLSDDELDELVKRTTVFAKMSPLQKARVVKSLQRQGHTVGFLGDGINDAPALREADVGISVDTATDIAKESADIILLEKNLMVLEEGVIEGRITFGNIIKYIKMTASSNFGNMFSVLIASAFLPFLPMLPLQILVLNLLYDISQLSIPFDRMDDEYLRKPRKWDASDIGRFMVWIGPVSSIFDITTFLLLWYLFGANSPEHQSFFQSGWFIESLLTQTLIVHMIRTRKIPFVQSIASAPVLALTTAIIIIGMLVPYSGLGEKIGMMPMPGVYFGWLAATVLTYCVLTQLMKLVYIRRYGRWL</sequence>
<keyword evidence="11" id="KW-0067">ATP-binding</keyword>
<gene>
    <name evidence="20" type="ORF">HY57_05080</name>
</gene>
<dbReference type="InterPro" id="IPR018303">
    <property type="entry name" value="ATPase_P-typ_P_site"/>
</dbReference>
<evidence type="ECO:0000256" key="11">
    <source>
        <dbReference type="ARBA" id="ARBA00022840"/>
    </source>
</evidence>
<dbReference type="GO" id="GO:0005886">
    <property type="term" value="C:plasma membrane"/>
    <property type="evidence" value="ECO:0007669"/>
    <property type="project" value="UniProtKB-SubCell"/>
</dbReference>
<dbReference type="PANTHER" id="PTHR42861">
    <property type="entry name" value="CALCIUM-TRANSPORTING ATPASE"/>
    <property type="match status" value="1"/>
</dbReference>
<keyword evidence="9 18" id="KW-0812">Transmembrane</keyword>
<dbReference type="Proteomes" id="UP000027987">
    <property type="component" value="Chromosome"/>
</dbReference>
<comment type="function">
    <text evidence="1">Mediates magnesium influx to the cytosol.</text>
</comment>
<keyword evidence="14 18" id="KW-1133">Transmembrane helix</keyword>
<keyword evidence="7" id="KW-0997">Cell inner membrane</keyword>
<dbReference type="EC" id="7.2.2.14" evidence="4"/>
<evidence type="ECO:0000256" key="14">
    <source>
        <dbReference type="ARBA" id="ARBA00022989"/>
    </source>
</evidence>
<dbReference type="AlphaFoldDB" id="A0A075JYX5"/>
<dbReference type="NCBIfam" id="NF011702">
    <property type="entry name" value="PRK15122.1"/>
    <property type="match status" value="1"/>
</dbReference>
<dbReference type="Gene3D" id="3.40.50.1000">
    <property type="entry name" value="HAD superfamily/HAD-like"/>
    <property type="match status" value="1"/>
</dbReference>
<dbReference type="HOGENOM" id="CLU_002360_6_3_6"/>
<evidence type="ECO:0000256" key="5">
    <source>
        <dbReference type="ARBA" id="ARBA00013555"/>
    </source>
</evidence>
<reference evidence="20 21" key="1">
    <citation type="submission" date="2014-07" db="EMBL/GenBank/DDBJ databases">
        <title>Complete Genome Sequence of Dyella japonica Strain A8 Isolated from Malaysian Tropical Soil.</title>
        <authorList>
            <person name="Hui R.K.H."/>
            <person name="Chen J.-W."/>
            <person name="Chan K.-G."/>
            <person name="Leung F.C.C."/>
        </authorList>
    </citation>
    <scope>NUCLEOTIDE SEQUENCE [LARGE SCALE GENOMIC DNA]</scope>
    <source>
        <strain evidence="20 21">A8</strain>
    </source>
</reference>
<keyword evidence="13" id="KW-1278">Translocase</keyword>
<evidence type="ECO:0000256" key="13">
    <source>
        <dbReference type="ARBA" id="ARBA00022967"/>
    </source>
</evidence>
<dbReference type="GO" id="GO:0016887">
    <property type="term" value="F:ATP hydrolysis activity"/>
    <property type="evidence" value="ECO:0007669"/>
    <property type="project" value="InterPro"/>
</dbReference>
<dbReference type="InterPro" id="IPR023214">
    <property type="entry name" value="HAD_sf"/>
</dbReference>
<comment type="catalytic activity">
    <reaction evidence="17">
        <text>Mg(2+)(out) + ATP + H2O = Mg(2+)(in) + ADP + phosphate + H(+)</text>
        <dbReference type="Rhea" id="RHEA:10260"/>
        <dbReference type="ChEBI" id="CHEBI:15377"/>
        <dbReference type="ChEBI" id="CHEBI:15378"/>
        <dbReference type="ChEBI" id="CHEBI:18420"/>
        <dbReference type="ChEBI" id="CHEBI:30616"/>
        <dbReference type="ChEBI" id="CHEBI:43474"/>
        <dbReference type="ChEBI" id="CHEBI:456216"/>
        <dbReference type="EC" id="7.2.2.14"/>
    </reaction>
</comment>
<dbReference type="SMART" id="SM00831">
    <property type="entry name" value="Cation_ATPase_N"/>
    <property type="match status" value="1"/>
</dbReference>
<dbReference type="InterPro" id="IPR001757">
    <property type="entry name" value="P_typ_ATPase"/>
</dbReference>
<dbReference type="InterPro" id="IPR036412">
    <property type="entry name" value="HAD-like_sf"/>
</dbReference>
<dbReference type="GO" id="GO:0005524">
    <property type="term" value="F:ATP binding"/>
    <property type="evidence" value="ECO:0007669"/>
    <property type="project" value="UniProtKB-KW"/>
</dbReference>
<evidence type="ECO:0000256" key="7">
    <source>
        <dbReference type="ARBA" id="ARBA00022519"/>
    </source>
</evidence>
<evidence type="ECO:0000313" key="20">
    <source>
        <dbReference type="EMBL" id="AIF46677.1"/>
    </source>
</evidence>
<evidence type="ECO:0000256" key="6">
    <source>
        <dbReference type="ARBA" id="ARBA00022475"/>
    </source>
</evidence>
<name>A0A075JYX5_9GAMM</name>
<dbReference type="NCBIfam" id="TIGR01494">
    <property type="entry name" value="ATPase_P-type"/>
    <property type="match status" value="2"/>
</dbReference>
<dbReference type="SUPFAM" id="SSF56784">
    <property type="entry name" value="HAD-like"/>
    <property type="match status" value="1"/>
</dbReference>
<dbReference type="OrthoDB" id="9814270at2"/>
<evidence type="ECO:0000256" key="17">
    <source>
        <dbReference type="ARBA" id="ARBA00047295"/>
    </source>
</evidence>
<dbReference type="SFLD" id="SFLDS00003">
    <property type="entry name" value="Haloacid_Dehalogenase"/>
    <property type="match status" value="1"/>
</dbReference>
<feature type="transmembrane region" description="Helical" evidence="18">
    <location>
        <begin position="311"/>
        <end position="335"/>
    </location>
</feature>
<dbReference type="CDD" id="cd02077">
    <property type="entry name" value="P-type_ATPase_Mg"/>
    <property type="match status" value="1"/>
</dbReference>
<dbReference type="GO" id="GO:0015444">
    <property type="term" value="F:P-type magnesium transporter activity"/>
    <property type="evidence" value="ECO:0007669"/>
    <property type="project" value="UniProtKB-EC"/>
</dbReference>
<evidence type="ECO:0000256" key="9">
    <source>
        <dbReference type="ARBA" id="ARBA00022692"/>
    </source>
</evidence>
<dbReference type="InterPro" id="IPR008250">
    <property type="entry name" value="ATPase_P-typ_transduc_dom_A_sf"/>
</dbReference>
<feature type="transmembrane region" description="Helical" evidence="18">
    <location>
        <begin position="758"/>
        <end position="781"/>
    </location>
</feature>
<feature type="transmembrane region" description="Helical" evidence="18">
    <location>
        <begin position="697"/>
        <end position="714"/>
    </location>
</feature>
<dbReference type="KEGG" id="dja:HY57_05080"/>
<dbReference type="InterPro" id="IPR004014">
    <property type="entry name" value="ATPase_P-typ_cation-transptr_N"/>
</dbReference>
<dbReference type="Pfam" id="PF00689">
    <property type="entry name" value="Cation_ATPase_C"/>
    <property type="match status" value="1"/>
</dbReference>
<keyword evidence="15 18" id="KW-0472">Membrane</keyword>
<feature type="domain" description="Cation-transporting P-type ATPase N-terminal" evidence="19">
    <location>
        <begin position="28"/>
        <end position="101"/>
    </location>
</feature>
<dbReference type="SFLD" id="SFLDG00002">
    <property type="entry name" value="C1.7:_P-type_atpase_like"/>
    <property type="match status" value="1"/>
</dbReference>
<evidence type="ECO:0000256" key="18">
    <source>
        <dbReference type="SAM" id="Phobius"/>
    </source>
</evidence>
<dbReference type="Gene3D" id="1.20.1110.10">
    <property type="entry name" value="Calcium-transporting ATPase, transmembrane domain"/>
    <property type="match status" value="1"/>
</dbReference>
<evidence type="ECO:0000313" key="21">
    <source>
        <dbReference type="Proteomes" id="UP000027987"/>
    </source>
</evidence>
<organism evidence="20 21">
    <name type="scientific">Dyella japonica A8</name>
    <dbReference type="NCBI Taxonomy" id="1217721"/>
    <lineage>
        <taxon>Bacteria</taxon>
        <taxon>Pseudomonadati</taxon>
        <taxon>Pseudomonadota</taxon>
        <taxon>Gammaproteobacteria</taxon>
        <taxon>Lysobacterales</taxon>
        <taxon>Rhodanobacteraceae</taxon>
        <taxon>Dyella</taxon>
    </lineage>
</organism>
<dbReference type="Gene3D" id="2.70.150.10">
    <property type="entry name" value="Calcium-transporting ATPase, cytoplasmic transduction domain A"/>
    <property type="match status" value="1"/>
</dbReference>
<comment type="subcellular location">
    <subcellularLocation>
        <location evidence="2">Cell inner membrane</location>
        <topology evidence="2">Multi-pass membrane protein</topology>
    </subcellularLocation>
</comment>
<evidence type="ECO:0000256" key="12">
    <source>
        <dbReference type="ARBA" id="ARBA00022842"/>
    </source>
</evidence>
<feature type="transmembrane region" description="Helical" evidence="18">
    <location>
        <begin position="80"/>
        <end position="98"/>
    </location>
</feature>
<feature type="transmembrane region" description="Helical" evidence="18">
    <location>
        <begin position="281"/>
        <end position="299"/>
    </location>
</feature>
<evidence type="ECO:0000256" key="10">
    <source>
        <dbReference type="ARBA" id="ARBA00022741"/>
    </source>
</evidence>
<evidence type="ECO:0000256" key="16">
    <source>
        <dbReference type="ARBA" id="ARBA00029806"/>
    </source>
</evidence>
<dbReference type="Gene3D" id="3.40.1110.10">
    <property type="entry name" value="Calcium-transporting ATPase, cytoplasmic domain N"/>
    <property type="match status" value="1"/>
</dbReference>
<dbReference type="InterPro" id="IPR006415">
    <property type="entry name" value="P-type_ATPase_IIIB"/>
</dbReference>
<dbReference type="InterPro" id="IPR044492">
    <property type="entry name" value="P_typ_ATPase_HD_dom"/>
</dbReference>
<evidence type="ECO:0000256" key="15">
    <source>
        <dbReference type="ARBA" id="ARBA00023136"/>
    </source>
</evidence>
<dbReference type="Pfam" id="PF00122">
    <property type="entry name" value="E1-E2_ATPase"/>
    <property type="match status" value="1"/>
</dbReference>
<evidence type="ECO:0000256" key="2">
    <source>
        <dbReference type="ARBA" id="ARBA00004429"/>
    </source>
</evidence>
<dbReference type="STRING" id="1217721.HY57_05080"/>
<dbReference type="SUPFAM" id="SSF81665">
    <property type="entry name" value="Calcium ATPase, transmembrane domain M"/>
    <property type="match status" value="1"/>
</dbReference>
<dbReference type="Pfam" id="PF00690">
    <property type="entry name" value="Cation_ATPase_N"/>
    <property type="match status" value="1"/>
</dbReference>
<feature type="transmembrane region" description="Helical" evidence="18">
    <location>
        <begin position="823"/>
        <end position="846"/>
    </location>
</feature>
<keyword evidence="21" id="KW-1185">Reference proteome</keyword>
<dbReference type="NCBIfam" id="TIGR01524">
    <property type="entry name" value="ATPase-IIIB_Mg"/>
    <property type="match status" value="1"/>
</dbReference>
<evidence type="ECO:0000256" key="1">
    <source>
        <dbReference type="ARBA" id="ARBA00003954"/>
    </source>
</evidence>